<gene>
    <name evidence="9" type="ORF">SAMN05445850_5654</name>
</gene>
<dbReference type="PANTHER" id="PTHR43884">
    <property type="entry name" value="ACYL-COA DEHYDROGENASE"/>
    <property type="match status" value="1"/>
</dbReference>
<feature type="domain" description="Acyl-CoA dehydrogenase/oxidase C-terminal" evidence="6">
    <location>
        <begin position="237"/>
        <end position="376"/>
    </location>
</feature>
<evidence type="ECO:0000313" key="9">
    <source>
        <dbReference type="EMBL" id="SDR53272.1"/>
    </source>
</evidence>
<dbReference type="STRING" id="157910.SAMN05445850_5654"/>
<organism evidence="9 10">
    <name type="scientific">Paraburkholderia tuberum</name>
    <dbReference type="NCBI Taxonomy" id="157910"/>
    <lineage>
        <taxon>Bacteria</taxon>
        <taxon>Pseudomonadati</taxon>
        <taxon>Pseudomonadota</taxon>
        <taxon>Betaproteobacteria</taxon>
        <taxon>Burkholderiales</taxon>
        <taxon>Burkholderiaceae</taxon>
        <taxon>Paraburkholderia</taxon>
    </lineage>
</organism>
<feature type="domain" description="Acyl-CoA dehydrogenase/oxidase N-terminal" evidence="8">
    <location>
        <begin position="6"/>
        <end position="118"/>
    </location>
</feature>
<dbReference type="EMBL" id="FNKX01000002">
    <property type="protein sequence ID" value="SDR53272.1"/>
    <property type="molecule type" value="Genomic_DNA"/>
</dbReference>
<dbReference type="Pfam" id="PF02770">
    <property type="entry name" value="Acyl-CoA_dh_M"/>
    <property type="match status" value="1"/>
</dbReference>
<comment type="cofactor">
    <cofactor evidence="1">
        <name>FAD</name>
        <dbReference type="ChEBI" id="CHEBI:57692"/>
    </cofactor>
</comment>
<evidence type="ECO:0000256" key="1">
    <source>
        <dbReference type="ARBA" id="ARBA00001974"/>
    </source>
</evidence>
<dbReference type="InterPro" id="IPR037069">
    <property type="entry name" value="AcylCoA_DH/ox_N_sf"/>
</dbReference>
<evidence type="ECO:0000313" key="10">
    <source>
        <dbReference type="Proteomes" id="UP000199365"/>
    </source>
</evidence>
<dbReference type="SUPFAM" id="SSF47203">
    <property type="entry name" value="Acyl-CoA dehydrogenase C-terminal domain-like"/>
    <property type="match status" value="1"/>
</dbReference>
<keyword evidence="5" id="KW-0560">Oxidoreductase</keyword>
<reference evidence="10" key="1">
    <citation type="submission" date="2016-10" db="EMBL/GenBank/DDBJ databases">
        <authorList>
            <person name="Varghese N."/>
            <person name="Submissions S."/>
        </authorList>
    </citation>
    <scope>NUCLEOTIDE SEQUENCE [LARGE SCALE GENOMIC DNA]</scope>
    <source>
        <strain evidence="10">DUS833</strain>
    </source>
</reference>
<keyword evidence="3" id="KW-0285">Flavoprotein</keyword>
<dbReference type="CDD" id="cd00567">
    <property type="entry name" value="ACAD"/>
    <property type="match status" value="1"/>
</dbReference>
<accession>A0A1H1JTQ6</accession>
<dbReference type="InterPro" id="IPR009100">
    <property type="entry name" value="AcylCoA_DH/oxidase_NM_dom_sf"/>
</dbReference>
<protein>
    <submittedName>
        <fullName evidence="9">Pimeloyl-CoA dehydrogenase, small subunit</fullName>
    </submittedName>
</protein>
<dbReference type="PANTHER" id="PTHR43884:SF20">
    <property type="entry name" value="ACYL-COA DEHYDROGENASE FADE28"/>
    <property type="match status" value="1"/>
</dbReference>
<comment type="similarity">
    <text evidence="2">Belongs to the acyl-CoA dehydrogenase family.</text>
</comment>
<dbReference type="Gene3D" id="1.20.140.10">
    <property type="entry name" value="Butyryl-CoA Dehydrogenase, subunit A, domain 3"/>
    <property type="match status" value="1"/>
</dbReference>
<dbReference type="InterPro" id="IPR009075">
    <property type="entry name" value="AcylCo_DH/oxidase_C"/>
</dbReference>
<dbReference type="RefSeq" id="WP_090808779.1">
    <property type="nucleotide sequence ID" value="NZ_FNKX01000002.1"/>
</dbReference>
<evidence type="ECO:0000259" key="6">
    <source>
        <dbReference type="Pfam" id="PF00441"/>
    </source>
</evidence>
<dbReference type="InterPro" id="IPR036250">
    <property type="entry name" value="AcylCo_DH-like_C"/>
</dbReference>
<proteinExistence type="inferred from homology"/>
<sequence length="384" mass="41305">MDFDFTDEQRMLKDSVERLVKDEYGFEQRAKYLAEPDGFSRELWARYADMGLLGLSFDEEYGGSHCGPVETMIVMEALGRALAVEPYLATVVLGGGLVRLGGNAAQRAAILPQIAQGELQMAFAHSEAQARYDLADVATTARREAAGWVLDGAKRVVLHGGSADVLVVSARVSGGRRERDGIGLFVVRGDAEGVTRHPYPTQDRLRAADIQLSRVRVPDSDVLGTAGAALSLIETVVAHAIAAVSAEAVGAMAAAHEETVEYLKVRKQFGVPIGSFQALQHRAVDMLVMVEQARSMALFATMMSEEPDAAERDRSMSAAKVQIGRSGRFVGQQGVQLHGGIGMTEECKIGHYLRRLSVIDIQFGSTEHHLTQLANAGGLIDAAA</sequence>
<evidence type="ECO:0000256" key="5">
    <source>
        <dbReference type="ARBA" id="ARBA00023002"/>
    </source>
</evidence>
<dbReference type="Gene3D" id="2.40.110.10">
    <property type="entry name" value="Butyryl-CoA Dehydrogenase, subunit A, domain 2"/>
    <property type="match status" value="1"/>
</dbReference>
<dbReference type="InterPro" id="IPR006091">
    <property type="entry name" value="Acyl-CoA_Oxase/DH_mid-dom"/>
</dbReference>
<dbReference type="InterPro" id="IPR013786">
    <property type="entry name" value="AcylCoA_DH/ox_N"/>
</dbReference>
<dbReference type="Pfam" id="PF00441">
    <property type="entry name" value="Acyl-CoA_dh_1"/>
    <property type="match status" value="1"/>
</dbReference>
<evidence type="ECO:0000259" key="7">
    <source>
        <dbReference type="Pfam" id="PF02770"/>
    </source>
</evidence>
<dbReference type="Proteomes" id="UP000199365">
    <property type="component" value="Unassembled WGS sequence"/>
</dbReference>
<dbReference type="AlphaFoldDB" id="A0A1H1JTQ6"/>
<dbReference type="SUPFAM" id="SSF56645">
    <property type="entry name" value="Acyl-CoA dehydrogenase NM domain-like"/>
    <property type="match status" value="1"/>
</dbReference>
<dbReference type="GO" id="GO:0003995">
    <property type="term" value="F:acyl-CoA dehydrogenase activity"/>
    <property type="evidence" value="ECO:0007669"/>
    <property type="project" value="TreeGrafter"/>
</dbReference>
<dbReference type="Pfam" id="PF02771">
    <property type="entry name" value="Acyl-CoA_dh_N"/>
    <property type="match status" value="1"/>
</dbReference>
<dbReference type="Gene3D" id="1.10.540.10">
    <property type="entry name" value="Acyl-CoA dehydrogenase/oxidase, N-terminal domain"/>
    <property type="match status" value="1"/>
</dbReference>
<keyword evidence="10" id="KW-1185">Reference proteome</keyword>
<evidence type="ECO:0000256" key="3">
    <source>
        <dbReference type="ARBA" id="ARBA00022630"/>
    </source>
</evidence>
<dbReference type="InterPro" id="IPR046373">
    <property type="entry name" value="Acyl-CoA_Oxase/DH_mid-dom_sf"/>
</dbReference>
<dbReference type="GO" id="GO:0050660">
    <property type="term" value="F:flavin adenine dinucleotide binding"/>
    <property type="evidence" value="ECO:0007669"/>
    <property type="project" value="InterPro"/>
</dbReference>
<name>A0A1H1JTQ6_9BURK</name>
<keyword evidence="4" id="KW-0274">FAD</keyword>
<evidence type="ECO:0000256" key="2">
    <source>
        <dbReference type="ARBA" id="ARBA00009347"/>
    </source>
</evidence>
<feature type="domain" description="Acyl-CoA oxidase/dehydrogenase middle" evidence="7">
    <location>
        <begin position="122"/>
        <end position="208"/>
    </location>
</feature>
<evidence type="ECO:0000256" key="4">
    <source>
        <dbReference type="ARBA" id="ARBA00022827"/>
    </source>
</evidence>
<evidence type="ECO:0000259" key="8">
    <source>
        <dbReference type="Pfam" id="PF02771"/>
    </source>
</evidence>